<keyword evidence="1" id="KW-0802">TPR repeat</keyword>
<dbReference type="SMART" id="SM00028">
    <property type="entry name" value="TPR"/>
    <property type="match status" value="4"/>
</dbReference>
<keyword evidence="2" id="KW-0732">Signal</keyword>
<evidence type="ECO:0000313" key="3">
    <source>
        <dbReference type="EMBL" id="AMC99333.1"/>
    </source>
</evidence>
<evidence type="ECO:0000256" key="1">
    <source>
        <dbReference type="PROSITE-ProRule" id="PRU00339"/>
    </source>
</evidence>
<protein>
    <submittedName>
        <fullName evidence="3">Photosystem I assembly protein Ycf3</fullName>
    </submittedName>
</protein>
<gene>
    <name evidence="3" type="ORF">LOKO_00236</name>
</gene>
<accession>A0A109UKR5</accession>
<dbReference type="SUPFAM" id="SSF48452">
    <property type="entry name" value="TPR-like"/>
    <property type="match status" value="1"/>
</dbReference>
<dbReference type="PATRIC" id="fig|507626.3.peg.231"/>
<organism evidence="3 4">
    <name type="scientific">Halomonas chromatireducens</name>
    <dbReference type="NCBI Taxonomy" id="507626"/>
    <lineage>
        <taxon>Bacteria</taxon>
        <taxon>Pseudomonadati</taxon>
        <taxon>Pseudomonadota</taxon>
        <taxon>Gammaproteobacteria</taxon>
        <taxon>Oceanospirillales</taxon>
        <taxon>Halomonadaceae</taxon>
        <taxon>Halomonas</taxon>
    </lineage>
</organism>
<feature type="chain" id="PRO_5007140947" evidence="2">
    <location>
        <begin position="21"/>
        <end position="244"/>
    </location>
</feature>
<dbReference type="InterPro" id="IPR019734">
    <property type="entry name" value="TPR_rpt"/>
</dbReference>
<evidence type="ECO:0000313" key="4">
    <source>
        <dbReference type="Proteomes" id="UP000063387"/>
    </source>
</evidence>
<dbReference type="Pfam" id="PF07721">
    <property type="entry name" value="TPR_4"/>
    <property type="match status" value="1"/>
</dbReference>
<evidence type="ECO:0000256" key="2">
    <source>
        <dbReference type="SAM" id="SignalP"/>
    </source>
</evidence>
<reference evidence="3 4" key="1">
    <citation type="journal article" date="2016" name="Genome Announc.">
        <title>Draft Genome Sequence of 'Halomonas chromatireducens' Strain AGD 8-3, a Haloalkaliphilic Chromate- and Selenite-Reducing Gammaproteobacterium.</title>
        <authorList>
            <person name="Sharko F.S."/>
            <person name="Shapovalova A.A."/>
            <person name="Tsygankova S.V."/>
            <person name="Komova A.V."/>
            <person name="Boulygina E.S."/>
            <person name="Teslyuk A.B."/>
            <person name="Gotovtsev P.M."/>
            <person name="Namsaraev Z.B."/>
            <person name="Khijniak T.V."/>
            <person name="Nedoluzhko A.V."/>
            <person name="Vasilov R.G."/>
        </authorList>
    </citation>
    <scope>NUCLEOTIDE SEQUENCE [LARGE SCALE GENOMIC DNA]</scope>
    <source>
        <strain evidence="3 4">AGD 8-3</strain>
    </source>
</reference>
<feature type="repeat" description="TPR" evidence="1">
    <location>
        <begin position="146"/>
        <end position="179"/>
    </location>
</feature>
<dbReference type="PROSITE" id="PS50005">
    <property type="entry name" value="TPR"/>
    <property type="match status" value="3"/>
</dbReference>
<dbReference type="Proteomes" id="UP000063387">
    <property type="component" value="Chromosome"/>
</dbReference>
<keyword evidence="4" id="KW-1185">Reference proteome</keyword>
<dbReference type="OrthoDB" id="129043at2"/>
<dbReference type="RefSeq" id="WP_066443928.1">
    <property type="nucleotide sequence ID" value="NZ_CP014226.1"/>
</dbReference>
<dbReference type="PROSITE" id="PS51257">
    <property type="entry name" value="PROKAR_LIPOPROTEIN"/>
    <property type="match status" value="1"/>
</dbReference>
<dbReference type="PANTHER" id="PTHR12558">
    <property type="entry name" value="CELL DIVISION CYCLE 16,23,27"/>
    <property type="match status" value="1"/>
</dbReference>
<dbReference type="AlphaFoldDB" id="A0A109UKR5"/>
<dbReference type="STRING" id="507626.LOKO_00236"/>
<dbReference type="InterPro" id="IPR011717">
    <property type="entry name" value="TPR-4"/>
</dbReference>
<feature type="repeat" description="TPR" evidence="1">
    <location>
        <begin position="76"/>
        <end position="109"/>
    </location>
</feature>
<feature type="signal peptide" evidence="2">
    <location>
        <begin position="1"/>
        <end position="20"/>
    </location>
</feature>
<dbReference type="NCBIfam" id="TIGR02521">
    <property type="entry name" value="type_IV_pilW"/>
    <property type="match status" value="1"/>
</dbReference>
<dbReference type="Gene3D" id="1.25.40.10">
    <property type="entry name" value="Tetratricopeptide repeat domain"/>
    <property type="match status" value="1"/>
</dbReference>
<feature type="repeat" description="TPR" evidence="1">
    <location>
        <begin position="42"/>
        <end position="75"/>
    </location>
</feature>
<sequence>MTRCPSLTSRLRPLSLVAMLAGSLWLTGCASQAERSDGSSPAEAFTELGMAYLEQDNLPRAIAALNRALENDARNPQALQAMAIVYQRQGEDELADETFQQALKADPDYSRARNNYAAFLYDKGRTAEACEQLELASRDTQYANRAQLFANLGQCYWELGDLAKARSGFERAQSLEPRSPRSYFALAELELMLGNPEHARQQLDAYIRLAGMTPNAQALANDIAVARSGNTAVTPDSDTVRDAP</sequence>
<dbReference type="EMBL" id="CP014226">
    <property type="protein sequence ID" value="AMC99333.1"/>
    <property type="molecule type" value="Genomic_DNA"/>
</dbReference>
<dbReference type="PANTHER" id="PTHR12558:SF13">
    <property type="entry name" value="CELL DIVISION CYCLE PROTEIN 27 HOMOLOG"/>
    <property type="match status" value="1"/>
</dbReference>
<dbReference type="KEGG" id="hco:LOKO_00236"/>
<dbReference type="InterPro" id="IPR011990">
    <property type="entry name" value="TPR-like_helical_dom_sf"/>
</dbReference>
<name>A0A109UKR5_9GAMM</name>
<dbReference type="Pfam" id="PF13429">
    <property type="entry name" value="TPR_15"/>
    <property type="match status" value="1"/>
</dbReference>
<dbReference type="InterPro" id="IPR013360">
    <property type="entry name" value="Pilus_4_PilW"/>
</dbReference>
<reference evidence="3 4" key="2">
    <citation type="submission" date="2016-02" db="EMBL/GenBank/DDBJ databases">
        <authorList>
            <person name="Wen L."/>
            <person name="He K."/>
            <person name="Yang H."/>
        </authorList>
    </citation>
    <scope>NUCLEOTIDE SEQUENCE [LARGE SCALE GENOMIC DNA]</scope>
    <source>
        <strain evidence="3 4">AGD 8-3</strain>
    </source>
</reference>
<proteinExistence type="predicted"/>